<evidence type="ECO:0000313" key="1">
    <source>
        <dbReference type="EMBL" id="GBP79944.1"/>
    </source>
</evidence>
<protein>
    <submittedName>
        <fullName evidence="1">Uncharacterized protein</fullName>
    </submittedName>
</protein>
<reference evidence="1 2" key="1">
    <citation type="journal article" date="2019" name="Commun. Biol.">
        <title>The bagworm genome reveals a unique fibroin gene that provides high tensile strength.</title>
        <authorList>
            <person name="Kono N."/>
            <person name="Nakamura H."/>
            <person name="Ohtoshi R."/>
            <person name="Tomita M."/>
            <person name="Numata K."/>
            <person name="Arakawa K."/>
        </authorList>
    </citation>
    <scope>NUCLEOTIDE SEQUENCE [LARGE SCALE GENOMIC DNA]</scope>
</reference>
<evidence type="ECO:0000313" key="2">
    <source>
        <dbReference type="Proteomes" id="UP000299102"/>
    </source>
</evidence>
<keyword evidence="2" id="KW-1185">Reference proteome</keyword>
<dbReference type="EMBL" id="BGZK01001439">
    <property type="protein sequence ID" value="GBP79944.1"/>
    <property type="molecule type" value="Genomic_DNA"/>
</dbReference>
<comment type="caution">
    <text evidence="1">The sequence shown here is derived from an EMBL/GenBank/DDBJ whole genome shotgun (WGS) entry which is preliminary data.</text>
</comment>
<gene>
    <name evidence="1" type="ORF">EVAR_56536_1</name>
</gene>
<accession>A0A4C1YYR4</accession>
<name>A0A4C1YYR4_EUMVA</name>
<organism evidence="1 2">
    <name type="scientific">Eumeta variegata</name>
    <name type="common">Bagworm moth</name>
    <name type="synonym">Eumeta japonica</name>
    <dbReference type="NCBI Taxonomy" id="151549"/>
    <lineage>
        <taxon>Eukaryota</taxon>
        <taxon>Metazoa</taxon>
        <taxon>Ecdysozoa</taxon>
        <taxon>Arthropoda</taxon>
        <taxon>Hexapoda</taxon>
        <taxon>Insecta</taxon>
        <taxon>Pterygota</taxon>
        <taxon>Neoptera</taxon>
        <taxon>Endopterygota</taxon>
        <taxon>Lepidoptera</taxon>
        <taxon>Glossata</taxon>
        <taxon>Ditrysia</taxon>
        <taxon>Tineoidea</taxon>
        <taxon>Psychidae</taxon>
        <taxon>Oiketicinae</taxon>
        <taxon>Eumeta</taxon>
    </lineage>
</organism>
<sequence>MSHRTRERPAECLASLSHSTMIERVFLIYLVQSKRRRNKFSAGAFRLSGRKTGRAGYRLVKTAVVESARGVCGRPAAVVTHYHAMNLNLRGSIKKRDDFYPYSFLTSNVRRSIDGSCCTS</sequence>
<dbReference type="AlphaFoldDB" id="A0A4C1YYR4"/>
<dbReference type="Proteomes" id="UP000299102">
    <property type="component" value="Unassembled WGS sequence"/>
</dbReference>
<proteinExistence type="predicted"/>